<accession>A0A139HTF0</accession>
<reference evidence="2 3" key="1">
    <citation type="submission" date="2015-07" db="EMBL/GenBank/DDBJ databases">
        <title>Comparative genomics of the Sigatoka disease complex on banana suggests a link between parallel evolutionary changes in Pseudocercospora fijiensis and Pseudocercospora eumusae and increased virulence on the banana host.</title>
        <authorList>
            <person name="Chang T.-C."/>
            <person name="Salvucci A."/>
            <person name="Crous P.W."/>
            <person name="Stergiopoulos I."/>
        </authorList>
    </citation>
    <scope>NUCLEOTIDE SEQUENCE [LARGE SCALE GENOMIC DNA]</scope>
    <source>
        <strain evidence="2 3">CBS 114824</strain>
    </source>
</reference>
<dbReference type="AlphaFoldDB" id="A0A139HTF0"/>
<protein>
    <submittedName>
        <fullName evidence="2">Uncharacterized protein</fullName>
    </submittedName>
</protein>
<feature type="region of interest" description="Disordered" evidence="1">
    <location>
        <begin position="72"/>
        <end position="92"/>
    </location>
</feature>
<evidence type="ECO:0000313" key="2">
    <source>
        <dbReference type="EMBL" id="KXT05622.1"/>
    </source>
</evidence>
<gene>
    <name evidence="2" type="ORF">AC578_5627</name>
</gene>
<evidence type="ECO:0000313" key="3">
    <source>
        <dbReference type="Proteomes" id="UP000070133"/>
    </source>
</evidence>
<name>A0A139HTF0_9PEZI</name>
<evidence type="ECO:0000256" key="1">
    <source>
        <dbReference type="SAM" id="MobiDB-lite"/>
    </source>
</evidence>
<organism evidence="2 3">
    <name type="scientific">Pseudocercospora eumusae</name>
    <dbReference type="NCBI Taxonomy" id="321146"/>
    <lineage>
        <taxon>Eukaryota</taxon>
        <taxon>Fungi</taxon>
        <taxon>Dikarya</taxon>
        <taxon>Ascomycota</taxon>
        <taxon>Pezizomycotina</taxon>
        <taxon>Dothideomycetes</taxon>
        <taxon>Dothideomycetidae</taxon>
        <taxon>Mycosphaerellales</taxon>
        <taxon>Mycosphaerellaceae</taxon>
        <taxon>Pseudocercospora</taxon>
    </lineage>
</organism>
<dbReference type="Proteomes" id="UP000070133">
    <property type="component" value="Unassembled WGS sequence"/>
</dbReference>
<feature type="region of interest" description="Disordered" evidence="1">
    <location>
        <begin position="122"/>
        <end position="141"/>
    </location>
</feature>
<proteinExistence type="predicted"/>
<comment type="caution">
    <text evidence="2">The sequence shown here is derived from an EMBL/GenBank/DDBJ whole genome shotgun (WGS) entry which is preliminary data.</text>
</comment>
<keyword evidence="3" id="KW-1185">Reference proteome</keyword>
<dbReference type="EMBL" id="LFZN01000011">
    <property type="protein sequence ID" value="KXT05622.1"/>
    <property type="molecule type" value="Genomic_DNA"/>
</dbReference>
<sequence>MPHRTLEPKMQPLARVTKTCWNPDNIAHSENLLVNTRSRFGTRSEASVVASWHFIIITLTLYDKHGRLCLDPRPGQKPECPTPPKTEAERRNVLLPPLQFPRKVELGSVESTRQHAHVCTGRVQAASSEEENVLESETRTE</sequence>